<evidence type="ECO:0000259" key="3">
    <source>
        <dbReference type="Pfam" id="PF13193"/>
    </source>
</evidence>
<evidence type="ECO:0000313" key="5">
    <source>
        <dbReference type="Proteomes" id="UP000076420"/>
    </source>
</evidence>
<dbReference type="EnsemblMetazoa" id="BGLB005728-RC">
    <property type="protein sequence ID" value="BGLB005728-PC"/>
    <property type="gene ID" value="BGLB005728"/>
</dbReference>
<dbReference type="Pfam" id="PF13193">
    <property type="entry name" value="AMP-binding_C"/>
    <property type="match status" value="1"/>
</dbReference>
<dbReference type="PANTHER" id="PTHR43201">
    <property type="entry name" value="ACYL-COA SYNTHETASE"/>
    <property type="match status" value="1"/>
</dbReference>
<dbReference type="EnsemblMetazoa" id="BGLB005728-RE">
    <property type="protein sequence ID" value="BGLB005728-PE"/>
    <property type="gene ID" value="BGLB005728"/>
</dbReference>
<dbReference type="SUPFAM" id="SSF56801">
    <property type="entry name" value="Acetyl-CoA synthetase-like"/>
    <property type="match status" value="1"/>
</dbReference>
<dbReference type="KEGG" id="bgt:106062106"/>
<comment type="similarity">
    <text evidence="1">Belongs to the ATP-dependent AMP-binding enzyme family.</text>
</comment>
<dbReference type="Pfam" id="PF00501">
    <property type="entry name" value="AMP-binding"/>
    <property type="match status" value="1"/>
</dbReference>
<gene>
    <name evidence="4" type="primary">106062106</name>
</gene>
<reference evidence="4" key="3">
    <citation type="submission" date="2020-05" db="UniProtKB">
        <authorList>
            <consortium name="EnsemblMetazoa"/>
        </authorList>
    </citation>
    <scope>IDENTIFICATION</scope>
    <source>
        <strain evidence="4">BB02</strain>
    </source>
</reference>
<dbReference type="RefSeq" id="XP_013075828.2">
    <property type="nucleotide sequence ID" value="XM_013220374.2"/>
</dbReference>
<proteinExistence type="inferred from homology"/>
<dbReference type="PANTHER" id="PTHR43201:SF8">
    <property type="entry name" value="ACYL-COA SYNTHETASE FAMILY MEMBER 3"/>
    <property type="match status" value="1"/>
</dbReference>
<dbReference type="InterPro" id="IPR025110">
    <property type="entry name" value="AMP-bd_C"/>
</dbReference>
<dbReference type="CDD" id="cd05941">
    <property type="entry name" value="MCS"/>
    <property type="match status" value="1"/>
</dbReference>
<name>A0A2C9JPD0_BIOGL</name>
<dbReference type="STRING" id="6526.A0A2C9JPD0"/>
<dbReference type="Gene3D" id="3.30.300.30">
    <property type="match status" value="1"/>
</dbReference>
<dbReference type="InterPro" id="IPR042099">
    <property type="entry name" value="ANL_N_sf"/>
</dbReference>
<feature type="domain" description="AMP-dependent synthetase/ligase" evidence="2">
    <location>
        <begin position="90"/>
        <end position="504"/>
    </location>
</feature>
<dbReference type="PROSITE" id="PS00455">
    <property type="entry name" value="AMP_BINDING"/>
    <property type="match status" value="1"/>
</dbReference>
<protein>
    <recommendedName>
        <fullName evidence="6">Acyl-CoA synthetase family member 3, mitochondrial</fullName>
    </recommendedName>
</protein>
<feature type="domain" description="AMP-binding enzyme C-terminal" evidence="3">
    <location>
        <begin position="555"/>
        <end position="631"/>
    </location>
</feature>
<dbReference type="Gene3D" id="3.40.50.12780">
    <property type="entry name" value="N-terminal domain of ligase-like"/>
    <property type="match status" value="1"/>
</dbReference>
<dbReference type="EnsemblMetazoa" id="BGLB005728-RB">
    <property type="protein sequence ID" value="BGLB005728-PB"/>
    <property type="gene ID" value="BGLB005728"/>
</dbReference>
<reference evidence="4" key="2">
    <citation type="submission" date="2013-03" db="EMBL/GenBank/DDBJ databases">
        <title>Sequence assembly of the Biomphalaria glabrata genome version 4.3.</title>
        <authorList>
            <person name="Warren W."/>
            <person name="Wilson R.K."/>
            <person name="Hillier L.W."/>
            <person name="Minx P."/>
        </authorList>
    </citation>
    <scope>NUCLEOTIDE SEQUENCE</scope>
    <source>
        <strain evidence="4">BB02</strain>
    </source>
</reference>
<dbReference type="Proteomes" id="UP000076420">
    <property type="component" value="Unassembled WGS sequence"/>
</dbReference>
<accession>A0A2C9JPD0</accession>
<dbReference type="GO" id="GO:0006631">
    <property type="term" value="P:fatty acid metabolic process"/>
    <property type="evidence" value="ECO:0007669"/>
    <property type="project" value="TreeGrafter"/>
</dbReference>
<dbReference type="OrthoDB" id="2962993at2759"/>
<evidence type="ECO:0000256" key="1">
    <source>
        <dbReference type="ARBA" id="ARBA00006432"/>
    </source>
</evidence>
<dbReference type="RefSeq" id="XP_013075829.2">
    <property type="nucleotide sequence ID" value="XM_013220375.2"/>
</dbReference>
<dbReference type="InterPro" id="IPR045851">
    <property type="entry name" value="AMP-bd_C_sf"/>
</dbReference>
<dbReference type="InterPro" id="IPR000873">
    <property type="entry name" value="AMP-dep_synth/lig_dom"/>
</dbReference>
<sequence length="650" mass="72914">MATSSNLSRVTFFYETLFSLSKHCKRKYVCQNVRNFSSIRYTLPYQAGISIQECNVKSNSKCSVLFQPYLIQRWSSTRIQDDTNLPIFLKAEKHLSNTAVVDTEGSLSYADILHHSMCLAVNIVETYGAKDMKINGERIGLLTDNNATYVIGLYASWICNGIAVPLCFSHPVSEWEYFLKNSECSLLLVSDTFAEKISPLANQLGIKFLVLSRKNLTRDYEKNRWFQPDQASNPKKVKRMYETRKQRWFDRSEELVMKKPALIIYTSGTTGRPKGVILTHGNLSACVSGLIKSWGWTSKDTILHILPLYHLHGIANVLLTPLACGATCVIEPKFDAGRVWHMLTSPSIPHVDKHINLFMAVPTIYAKLLEYYENHLVKPRVSINSDFILTTLSNKIRLMVSGSSSLPQPISDKWEKVTGHSLLERYGMSEVCMALSCPLSGPRIPGSVGTPLPNVEVRIVKPNVYSSTGYDIIVQGNSQHSVVHQENEPGDLHVRGPSVCLGYWKNPEATTEAFTKDGWFKTGDTAKYLNGVYYIVGRTSVDVIKSGGYKISALEIERHLLAHPDVAECAVVGLPDLTWGQKVAAILVSKPGRKTLDLPTVRQWVSSYLPPYQLPSVVKWIESIPRNSLGKVNKKELVNLVFPELANKKW</sequence>
<dbReference type="VEuPathDB" id="VectorBase:BGLAX_034158"/>
<reference evidence="4" key="1">
    <citation type="journal article" date="2004" name="J. Parasitol.">
        <title>The mitochondrial genome of Biomphalaria glabrata (Gastropoda: Basommatophora), intermediate host of Schistosoma mansoni.</title>
        <authorList>
            <person name="DeJong R.J."/>
            <person name="Emery A.M."/>
            <person name="Adema C.M."/>
        </authorList>
    </citation>
    <scope>NUCLEOTIDE SEQUENCE</scope>
    <source>
        <strain evidence="4">BB02</strain>
    </source>
</reference>
<evidence type="ECO:0008006" key="6">
    <source>
        <dbReference type="Google" id="ProtNLM"/>
    </source>
</evidence>
<evidence type="ECO:0000259" key="2">
    <source>
        <dbReference type="Pfam" id="PF00501"/>
    </source>
</evidence>
<dbReference type="EnsemblMetazoa" id="BGLB005728-RD">
    <property type="protein sequence ID" value="BGLB005728-PD"/>
    <property type="gene ID" value="BGLB005728"/>
</dbReference>
<dbReference type="GO" id="GO:0031956">
    <property type="term" value="F:medium-chain fatty acid-CoA ligase activity"/>
    <property type="evidence" value="ECO:0007669"/>
    <property type="project" value="TreeGrafter"/>
</dbReference>
<dbReference type="VEuPathDB" id="VectorBase:BGLB005728"/>
<dbReference type="InterPro" id="IPR020845">
    <property type="entry name" value="AMP-binding_CS"/>
</dbReference>
<organism evidence="4 5">
    <name type="scientific">Biomphalaria glabrata</name>
    <name type="common">Bloodfluke planorb</name>
    <name type="synonym">Freshwater snail</name>
    <dbReference type="NCBI Taxonomy" id="6526"/>
    <lineage>
        <taxon>Eukaryota</taxon>
        <taxon>Metazoa</taxon>
        <taxon>Spiralia</taxon>
        <taxon>Lophotrochozoa</taxon>
        <taxon>Mollusca</taxon>
        <taxon>Gastropoda</taxon>
        <taxon>Heterobranchia</taxon>
        <taxon>Euthyneura</taxon>
        <taxon>Panpulmonata</taxon>
        <taxon>Hygrophila</taxon>
        <taxon>Lymnaeoidea</taxon>
        <taxon>Planorbidae</taxon>
        <taxon>Biomphalaria</taxon>
    </lineage>
</organism>
<dbReference type="AlphaFoldDB" id="A0A2C9JPD0"/>
<evidence type="ECO:0000313" key="4">
    <source>
        <dbReference type="EnsemblMetazoa" id="BGLB005728-PC"/>
    </source>
</evidence>